<dbReference type="AlphaFoldDB" id="A0AAD2F2Q3"/>
<dbReference type="InterPro" id="IPR025110">
    <property type="entry name" value="AMP-bd_C"/>
</dbReference>
<evidence type="ECO:0000313" key="8">
    <source>
        <dbReference type="EMBL" id="CAJ0784105.1"/>
    </source>
</evidence>
<dbReference type="Proteomes" id="UP001189756">
    <property type="component" value="Unassembled WGS sequence"/>
</dbReference>
<comment type="caution">
    <text evidence="8">The sequence shown here is derived from an EMBL/GenBank/DDBJ whole genome shotgun (WGS) entry which is preliminary data.</text>
</comment>
<dbReference type="PANTHER" id="PTHR43859">
    <property type="entry name" value="ACYL-ACTIVATING ENZYME"/>
    <property type="match status" value="1"/>
</dbReference>
<evidence type="ECO:0000256" key="4">
    <source>
        <dbReference type="ARBA" id="ARBA00023098"/>
    </source>
</evidence>
<dbReference type="NCBIfam" id="NF006020">
    <property type="entry name" value="PRK08162.1"/>
    <property type="match status" value="1"/>
</dbReference>
<gene>
    <name evidence="8" type="ORF">R77560_01116</name>
</gene>
<dbReference type="InterPro" id="IPR042099">
    <property type="entry name" value="ANL_N_sf"/>
</dbReference>
<reference evidence="8" key="1">
    <citation type="submission" date="2023-07" db="EMBL/GenBank/DDBJ databases">
        <authorList>
            <person name="Peeters C."/>
        </authorList>
    </citation>
    <scope>NUCLEOTIDE SEQUENCE</scope>
    <source>
        <strain evidence="8">R-77560</strain>
    </source>
</reference>
<dbReference type="PROSITE" id="PS00455">
    <property type="entry name" value="AMP_BINDING"/>
    <property type="match status" value="1"/>
</dbReference>
<protein>
    <submittedName>
        <fullName evidence="8">Long-chain-fatty-acid--CoA ligase</fullName>
        <ecNumber evidence="8">6.2.1.3</ecNumber>
    </submittedName>
</protein>
<dbReference type="InterPro" id="IPR020845">
    <property type="entry name" value="AMP-binding_CS"/>
</dbReference>
<evidence type="ECO:0000259" key="6">
    <source>
        <dbReference type="Pfam" id="PF00501"/>
    </source>
</evidence>
<evidence type="ECO:0000256" key="3">
    <source>
        <dbReference type="ARBA" id="ARBA00022832"/>
    </source>
</evidence>
<dbReference type="InterPro" id="IPR045851">
    <property type="entry name" value="AMP-bd_C_sf"/>
</dbReference>
<dbReference type="PANTHER" id="PTHR43859:SF4">
    <property type="entry name" value="BUTANOATE--COA LIGASE AAE1-RELATED"/>
    <property type="match status" value="1"/>
</dbReference>
<name>A0AAD2F2Q3_9RALS</name>
<evidence type="ECO:0000313" key="9">
    <source>
        <dbReference type="Proteomes" id="UP001189756"/>
    </source>
</evidence>
<sequence length="562" mass="61145">MIALPNKKQQRPAHGDTAMPTDFDSGLARNAANFVPLTPIEFLARAADVYGDRLAIVHGPVRQNWRDTYERARRLASALSLAGVGRGDTVAALLPNTPAMVEAHFGVPMAGGVLNALNIRLDAANLVFMLRHGEARVLLADTEFADLARQMALEIPGLKVIAVNDALGPQAEPFGDTDYETFLASGDPHYAWQLPADEWDAIALNYTSGTTGDPKGVVYHHRGAAINAVSNILEWDLPKHPVYLWTLPMFHCNGWCFPWTIAARAGVNVCLRKFEPKLVFDLMRDEGVTHYCAAPIVHTALVNAPPSWREGLRGPVRGMVAGAPPPAAVLAQMEAMGFELTHVYGLTEVYGPAAVCAEQDEWRTLPEHDRATMKARQGVRYHLQSQVAVLNPETMQPVPADGETIGEIMFRGNICMKGYLKNEKATREAFAGGWFHTGDLGVCMPDGYIKIKDRSKDIIISGGENISSVEVEDALYRHPAVLAAAVVAQPDAKWGETPCAFVELKDGATATAEDLIAHCKTLLAGFKVPKAVFFGPLPKTSTGKIQKYELRRKVKSTSAIDV</sequence>
<dbReference type="EMBL" id="CATZAZ010000002">
    <property type="protein sequence ID" value="CAJ0784105.1"/>
    <property type="molecule type" value="Genomic_DNA"/>
</dbReference>
<dbReference type="InterPro" id="IPR000873">
    <property type="entry name" value="AMP-dep_synth/lig_dom"/>
</dbReference>
<dbReference type="Gene3D" id="3.40.50.12780">
    <property type="entry name" value="N-terminal domain of ligase-like"/>
    <property type="match status" value="1"/>
</dbReference>
<evidence type="ECO:0000256" key="1">
    <source>
        <dbReference type="ARBA" id="ARBA00006432"/>
    </source>
</evidence>
<accession>A0AAD2F2Q3</accession>
<keyword evidence="4" id="KW-0443">Lipid metabolism</keyword>
<comment type="similarity">
    <text evidence="1">Belongs to the ATP-dependent AMP-binding enzyme family.</text>
</comment>
<dbReference type="FunFam" id="3.30.300.30:FF:000008">
    <property type="entry name" value="2,3-dihydroxybenzoate-AMP ligase"/>
    <property type="match status" value="1"/>
</dbReference>
<feature type="domain" description="AMP-binding enzyme C-terminal" evidence="7">
    <location>
        <begin position="470"/>
        <end position="544"/>
    </location>
</feature>
<evidence type="ECO:0000259" key="7">
    <source>
        <dbReference type="Pfam" id="PF13193"/>
    </source>
</evidence>
<dbReference type="SUPFAM" id="SSF56801">
    <property type="entry name" value="Acetyl-CoA synthetase-like"/>
    <property type="match status" value="1"/>
</dbReference>
<dbReference type="CDD" id="cd12118">
    <property type="entry name" value="ttLC_FACS_AEE21_like"/>
    <property type="match status" value="1"/>
</dbReference>
<proteinExistence type="inferred from homology"/>
<evidence type="ECO:0000256" key="2">
    <source>
        <dbReference type="ARBA" id="ARBA00022598"/>
    </source>
</evidence>
<dbReference type="Gene3D" id="3.30.300.30">
    <property type="match status" value="1"/>
</dbReference>
<dbReference type="GO" id="GO:0004467">
    <property type="term" value="F:long-chain fatty acid-CoA ligase activity"/>
    <property type="evidence" value="ECO:0007669"/>
    <property type="project" value="UniProtKB-EC"/>
</dbReference>
<dbReference type="Pfam" id="PF13193">
    <property type="entry name" value="AMP-binding_C"/>
    <property type="match status" value="1"/>
</dbReference>
<dbReference type="Pfam" id="PF00501">
    <property type="entry name" value="AMP-binding"/>
    <property type="match status" value="1"/>
</dbReference>
<feature type="region of interest" description="Disordered" evidence="5">
    <location>
        <begin position="1"/>
        <end position="21"/>
    </location>
</feature>
<organism evidence="8 9">
    <name type="scientific">Ralstonia thomasii</name>
    <dbReference type="NCBI Taxonomy" id="3058596"/>
    <lineage>
        <taxon>Bacteria</taxon>
        <taxon>Pseudomonadati</taxon>
        <taxon>Pseudomonadota</taxon>
        <taxon>Betaproteobacteria</taxon>
        <taxon>Burkholderiales</taxon>
        <taxon>Burkholderiaceae</taxon>
        <taxon>Ralstonia</taxon>
    </lineage>
</organism>
<evidence type="ECO:0000256" key="5">
    <source>
        <dbReference type="SAM" id="MobiDB-lite"/>
    </source>
</evidence>
<feature type="domain" description="AMP-dependent synthetase/ligase" evidence="6">
    <location>
        <begin position="44"/>
        <end position="420"/>
    </location>
</feature>
<keyword evidence="2 8" id="KW-0436">Ligase</keyword>
<keyword evidence="3" id="KW-0276">Fatty acid metabolism</keyword>
<dbReference type="EC" id="6.2.1.3" evidence="8"/>